<protein>
    <submittedName>
        <fullName evidence="2">Vitamin b12 abc transporter, b12-binding component btuf</fullName>
    </submittedName>
</protein>
<evidence type="ECO:0000313" key="2">
    <source>
        <dbReference type="EMBL" id="KUG16460.1"/>
    </source>
</evidence>
<dbReference type="InterPro" id="IPR036439">
    <property type="entry name" value="Dockerin_dom_sf"/>
</dbReference>
<evidence type="ECO:0000259" key="1">
    <source>
        <dbReference type="PROSITE" id="PS50983"/>
    </source>
</evidence>
<dbReference type="PANTHER" id="PTHR30535:SF34">
    <property type="entry name" value="MOLYBDATE-BINDING PROTEIN MOLA"/>
    <property type="match status" value="1"/>
</dbReference>
<reference evidence="2" key="1">
    <citation type="journal article" date="2015" name="Proc. Natl. Acad. Sci. U.S.A.">
        <title>Networks of energetic and metabolic interactions define dynamics in microbial communities.</title>
        <authorList>
            <person name="Embree M."/>
            <person name="Liu J.K."/>
            <person name="Al-Bassam M.M."/>
            <person name="Zengler K."/>
        </authorList>
    </citation>
    <scope>NUCLEOTIDE SEQUENCE</scope>
</reference>
<sequence length="424" mass="47641">MISLCILFFAVSPADALDVRLDVFGNANLDDTIDEEDIAYVKDIMKGSAETTELADANYDQEVDEEDIAQIERIINGTESSLTFIDIFGDAETVNKPINHVAALGYIGPQLLRLIGAEDRMLPVVGPDYSNYPVFWGEMSQWHSVGNTPPDVDFEHILSLSPDAVQTNLEFLNYANDAGRKMKEEFRRNLPEIPLICLNAREPEHTSATVLIYGYIFDEEEKARDFAAWHNETYNRIKKISDQIPEEDKPEVLFNSHELGTKYTAGGSRYDQSLKLAGARNLIDKIVKEDSPFYGKTSVDVEPEWVMEQNPEYIFTSYLNPNSKAGFETEDVSGAAESVQAISNQTEFSELDATKNDNVYYISNFLVGGGGLNPIGAAYLGKLLHPEEFEEINPDELLREYLAFYSTETEPKGVFLYPSLEERV</sequence>
<accession>A0A0W8F6J2</accession>
<dbReference type="Pfam" id="PF01497">
    <property type="entry name" value="Peripla_BP_2"/>
    <property type="match status" value="1"/>
</dbReference>
<comment type="caution">
    <text evidence="2">The sequence shown here is derived from an EMBL/GenBank/DDBJ whole genome shotgun (WGS) entry which is preliminary data.</text>
</comment>
<dbReference type="CDD" id="cd14256">
    <property type="entry name" value="Dockerin_I"/>
    <property type="match status" value="1"/>
</dbReference>
<dbReference type="Gene3D" id="1.10.1330.10">
    <property type="entry name" value="Dockerin domain"/>
    <property type="match status" value="1"/>
</dbReference>
<feature type="domain" description="Fe/B12 periplasmic-binding" evidence="1">
    <location>
        <begin position="100"/>
        <end position="388"/>
    </location>
</feature>
<dbReference type="InterPro" id="IPR050902">
    <property type="entry name" value="ABC_Transporter_SBP"/>
</dbReference>
<dbReference type="GO" id="GO:0000272">
    <property type="term" value="P:polysaccharide catabolic process"/>
    <property type="evidence" value="ECO:0007669"/>
    <property type="project" value="InterPro"/>
</dbReference>
<dbReference type="EMBL" id="LNQE01001496">
    <property type="protein sequence ID" value="KUG16460.1"/>
    <property type="molecule type" value="Genomic_DNA"/>
</dbReference>
<dbReference type="InterPro" id="IPR002491">
    <property type="entry name" value="ABC_transptr_periplasmic_BD"/>
</dbReference>
<dbReference type="SUPFAM" id="SSF63446">
    <property type="entry name" value="Type I dockerin domain"/>
    <property type="match status" value="1"/>
</dbReference>
<organism evidence="2">
    <name type="scientific">hydrocarbon metagenome</name>
    <dbReference type="NCBI Taxonomy" id="938273"/>
    <lineage>
        <taxon>unclassified sequences</taxon>
        <taxon>metagenomes</taxon>
        <taxon>ecological metagenomes</taxon>
    </lineage>
</organism>
<gene>
    <name evidence="2" type="ORF">ASZ90_013856</name>
</gene>
<dbReference type="AlphaFoldDB" id="A0A0W8F6J2"/>
<dbReference type="SUPFAM" id="SSF53807">
    <property type="entry name" value="Helical backbone' metal receptor"/>
    <property type="match status" value="1"/>
</dbReference>
<proteinExistence type="predicted"/>
<dbReference type="PANTHER" id="PTHR30535">
    <property type="entry name" value="VITAMIN B12-BINDING PROTEIN"/>
    <property type="match status" value="1"/>
</dbReference>
<dbReference type="PROSITE" id="PS50983">
    <property type="entry name" value="FE_B12_PBP"/>
    <property type="match status" value="1"/>
</dbReference>
<name>A0A0W8F6J2_9ZZZZ</name>
<dbReference type="Gene3D" id="3.40.50.1980">
    <property type="entry name" value="Nitrogenase molybdenum iron protein domain"/>
    <property type="match status" value="2"/>
</dbReference>